<keyword evidence="7" id="KW-1185">Reference proteome</keyword>
<dbReference type="GO" id="GO:0030150">
    <property type="term" value="P:protein import into mitochondrial matrix"/>
    <property type="evidence" value="ECO:0007669"/>
    <property type="project" value="TreeGrafter"/>
</dbReference>
<evidence type="ECO:0000313" key="7">
    <source>
        <dbReference type="Proteomes" id="UP000613580"/>
    </source>
</evidence>
<comment type="subcellular location">
    <subcellularLocation>
        <location evidence="1">Membrane</location>
        <topology evidence="1">Multi-pass membrane protein</topology>
    </subcellularLocation>
</comment>
<dbReference type="Pfam" id="PF11754">
    <property type="entry name" value="Velvet"/>
    <property type="match status" value="2"/>
</dbReference>
<dbReference type="Gene3D" id="2.60.40.3960">
    <property type="entry name" value="Velvet domain"/>
    <property type="match status" value="1"/>
</dbReference>
<dbReference type="PANTHER" id="PTHR15371:SF0">
    <property type="entry name" value="SD19278P"/>
    <property type="match status" value="1"/>
</dbReference>
<keyword evidence="3" id="KW-1133">Transmembrane helix</keyword>
<dbReference type="InterPro" id="IPR037525">
    <property type="entry name" value="Velvet_dom"/>
</dbReference>
<dbReference type="AlphaFoldDB" id="A0A8H6T3B4"/>
<dbReference type="Proteomes" id="UP000613580">
    <property type="component" value="Unassembled WGS sequence"/>
</dbReference>
<evidence type="ECO:0000256" key="2">
    <source>
        <dbReference type="ARBA" id="ARBA00022692"/>
    </source>
</evidence>
<dbReference type="InterPro" id="IPR038491">
    <property type="entry name" value="Velvet_dom_sf"/>
</dbReference>
<organism evidence="6 7">
    <name type="scientific">Mycena chlorophos</name>
    <name type="common">Agaric fungus</name>
    <name type="synonym">Agaricus chlorophos</name>
    <dbReference type="NCBI Taxonomy" id="658473"/>
    <lineage>
        <taxon>Eukaryota</taxon>
        <taxon>Fungi</taxon>
        <taxon>Dikarya</taxon>
        <taxon>Basidiomycota</taxon>
        <taxon>Agaricomycotina</taxon>
        <taxon>Agaricomycetes</taxon>
        <taxon>Agaricomycetidae</taxon>
        <taxon>Agaricales</taxon>
        <taxon>Marasmiineae</taxon>
        <taxon>Mycenaceae</taxon>
        <taxon>Mycena</taxon>
    </lineage>
</organism>
<accession>A0A8H6T3B4</accession>
<feature type="domain" description="Velvet" evidence="5">
    <location>
        <begin position="268"/>
        <end position="445"/>
    </location>
</feature>
<reference evidence="6" key="1">
    <citation type="submission" date="2020-05" db="EMBL/GenBank/DDBJ databases">
        <title>Mycena genomes resolve the evolution of fungal bioluminescence.</title>
        <authorList>
            <person name="Tsai I.J."/>
        </authorList>
    </citation>
    <scope>NUCLEOTIDE SEQUENCE</scope>
    <source>
        <strain evidence="6">110903Hualien_Pintung</strain>
    </source>
</reference>
<dbReference type="PANTHER" id="PTHR15371">
    <property type="entry name" value="TIM23"/>
    <property type="match status" value="1"/>
</dbReference>
<dbReference type="InterPro" id="IPR045238">
    <property type="entry name" value="Tim23-like"/>
</dbReference>
<name>A0A8H6T3B4_MYCCL</name>
<dbReference type="OrthoDB" id="159299at2759"/>
<evidence type="ECO:0000259" key="5">
    <source>
        <dbReference type="PROSITE" id="PS51821"/>
    </source>
</evidence>
<evidence type="ECO:0000256" key="3">
    <source>
        <dbReference type="ARBA" id="ARBA00022989"/>
    </source>
</evidence>
<dbReference type="Pfam" id="PF02466">
    <property type="entry name" value="Tim17"/>
    <property type="match status" value="1"/>
</dbReference>
<gene>
    <name evidence="6" type="ORF">HMN09_00717500</name>
</gene>
<keyword evidence="2" id="KW-0812">Transmembrane</keyword>
<keyword evidence="4" id="KW-0472">Membrane</keyword>
<evidence type="ECO:0000256" key="1">
    <source>
        <dbReference type="ARBA" id="ARBA00004141"/>
    </source>
</evidence>
<evidence type="ECO:0000256" key="4">
    <source>
        <dbReference type="ARBA" id="ARBA00023136"/>
    </source>
</evidence>
<sequence length="445" mass="47909">MFQRKLSSARHGPKPRLRVVVVVVVVVETSSTTDYLRSASFSRPESDVDHVASASEFLLGAYDPAKLHPLADLGDKLDYLLLEDDKTNEIPGANSALPSRGWSDDLCYGTGTMYLSGENSHSTYSFRPPDLAYSPLLIFHLGRCFHSYCSRHHMLIPFLQGLALGGAWGVREGATRQLAVSNTRLRINSILNSVTRRGTFIGNSAGVLALIYNGVNSSIDAARGKHDIFGSMGAGGITGALYKSTAGVKPAAPGGIAHVASETSAASPPPPRYELHVVQNPVRTAEFGSAILSRLPLSPSTVVQLTVRDGEGNSIMPEEEIPFLLAHLSLCAENGTLLDMGSSLGLRVGAPPPILYGNLISSLQHLEDHNGNSGLYFVFPDVSIRWRGRYQLGIHLVKISRRVPAMFGHLFPGTLTFCPDAPEQARFEWFGGAGNGARPCTDLHI</sequence>
<comment type="caution">
    <text evidence="6">The sequence shown here is derived from an EMBL/GenBank/DDBJ whole genome shotgun (WGS) entry which is preliminary data.</text>
</comment>
<dbReference type="PROSITE" id="PS51821">
    <property type="entry name" value="VELVET"/>
    <property type="match status" value="1"/>
</dbReference>
<evidence type="ECO:0000313" key="6">
    <source>
        <dbReference type="EMBL" id="KAF7308680.1"/>
    </source>
</evidence>
<proteinExistence type="predicted"/>
<protein>
    <submittedName>
        <fullName evidence="6">Mitochondrial import inner membrane translocase subunit tim23</fullName>
    </submittedName>
</protein>
<dbReference type="GO" id="GO:0005744">
    <property type="term" value="C:TIM23 mitochondrial import inner membrane translocase complex"/>
    <property type="evidence" value="ECO:0007669"/>
    <property type="project" value="TreeGrafter"/>
</dbReference>
<dbReference type="EMBL" id="JACAZE010000008">
    <property type="protein sequence ID" value="KAF7308680.1"/>
    <property type="molecule type" value="Genomic_DNA"/>
</dbReference>
<dbReference type="GO" id="GO:0008320">
    <property type="term" value="F:protein transmembrane transporter activity"/>
    <property type="evidence" value="ECO:0007669"/>
    <property type="project" value="TreeGrafter"/>
</dbReference>